<evidence type="ECO:0000259" key="4">
    <source>
        <dbReference type="PROSITE" id="PS51186"/>
    </source>
</evidence>
<dbReference type="PANTHER" id="PTHR43877">
    <property type="entry name" value="AMINOALKYLPHOSPHONATE N-ACETYLTRANSFERASE-RELATED-RELATED"/>
    <property type="match status" value="1"/>
</dbReference>
<keyword evidence="2" id="KW-0012">Acyltransferase</keyword>
<dbReference type="GO" id="GO:0008999">
    <property type="term" value="F:protein-N-terminal-alanine acetyltransferase activity"/>
    <property type="evidence" value="ECO:0007669"/>
    <property type="project" value="UniProtKB-EC"/>
</dbReference>
<comment type="catalytic activity">
    <reaction evidence="3">
        <text>N-terminal L-alanyl-[ribosomal protein bS18] + acetyl-CoA = N-terminal N(alpha)-acetyl-L-alanyl-[ribosomal protein bS18] + CoA + H(+)</text>
        <dbReference type="Rhea" id="RHEA:43756"/>
        <dbReference type="Rhea" id="RHEA-COMP:10676"/>
        <dbReference type="Rhea" id="RHEA-COMP:10677"/>
        <dbReference type="ChEBI" id="CHEBI:15378"/>
        <dbReference type="ChEBI" id="CHEBI:57287"/>
        <dbReference type="ChEBI" id="CHEBI:57288"/>
        <dbReference type="ChEBI" id="CHEBI:64718"/>
        <dbReference type="ChEBI" id="CHEBI:83683"/>
        <dbReference type="EC" id="2.3.1.266"/>
    </reaction>
</comment>
<evidence type="ECO:0000256" key="3">
    <source>
        <dbReference type="RuleBase" id="RU363094"/>
    </source>
</evidence>
<evidence type="ECO:0000256" key="2">
    <source>
        <dbReference type="ARBA" id="ARBA00023315"/>
    </source>
</evidence>
<keyword evidence="6" id="KW-1185">Reference proteome</keyword>
<protein>
    <recommendedName>
        <fullName evidence="3">[Ribosomal protein bS18]-alanine N-acetyltransferase</fullName>
        <ecNumber evidence="3">2.3.1.266</ecNumber>
    </recommendedName>
</protein>
<dbReference type="GO" id="GO:0005737">
    <property type="term" value="C:cytoplasm"/>
    <property type="evidence" value="ECO:0007669"/>
    <property type="project" value="UniProtKB-SubCell"/>
</dbReference>
<dbReference type="PROSITE" id="PS51186">
    <property type="entry name" value="GNAT"/>
    <property type="match status" value="1"/>
</dbReference>
<evidence type="ECO:0000256" key="1">
    <source>
        <dbReference type="ARBA" id="ARBA00022679"/>
    </source>
</evidence>
<keyword evidence="1 5" id="KW-0808">Transferase</keyword>
<evidence type="ECO:0000313" key="6">
    <source>
        <dbReference type="Proteomes" id="UP000050920"/>
    </source>
</evidence>
<comment type="subcellular location">
    <subcellularLocation>
        <location evidence="3">Cytoplasm</location>
    </subcellularLocation>
</comment>
<keyword evidence="3" id="KW-0963">Cytoplasm</keyword>
<accession>A0A0R2NP81</accession>
<dbReference type="Pfam" id="PF00583">
    <property type="entry name" value="Acetyltransf_1"/>
    <property type="match status" value="1"/>
</dbReference>
<proteinExistence type="inferred from homology"/>
<evidence type="ECO:0000313" key="5">
    <source>
        <dbReference type="EMBL" id="KRO27503.1"/>
    </source>
</evidence>
<dbReference type="EC" id="2.3.1.266" evidence="3"/>
<comment type="similarity">
    <text evidence="3">Belongs to the acetyltransferase family. RimI subfamily.</text>
</comment>
<gene>
    <name evidence="5" type="ORF">DY78_GL003135</name>
</gene>
<reference evidence="5 6" key="1">
    <citation type="journal article" date="2015" name="Genome Announc.">
        <title>Expanding the biotechnology potential of lactobacilli through comparative genomics of 213 strains and associated genera.</title>
        <authorList>
            <person name="Sun Z."/>
            <person name="Harris H.M."/>
            <person name="McCann A."/>
            <person name="Guo C."/>
            <person name="Argimon S."/>
            <person name="Zhang W."/>
            <person name="Yang X."/>
            <person name="Jeffery I.B."/>
            <person name="Cooney J.C."/>
            <person name="Kagawa T.F."/>
            <person name="Liu W."/>
            <person name="Song Y."/>
            <person name="Salvetti E."/>
            <person name="Wrobel A."/>
            <person name="Rasinkangas P."/>
            <person name="Parkhill J."/>
            <person name="Rea M.C."/>
            <person name="O'Sullivan O."/>
            <person name="Ritari J."/>
            <person name="Douillard F.P."/>
            <person name="Paul Ross R."/>
            <person name="Yang R."/>
            <person name="Briner A.E."/>
            <person name="Felis G.E."/>
            <person name="de Vos W.M."/>
            <person name="Barrangou R."/>
            <person name="Klaenhammer T.R."/>
            <person name="Caufield P.W."/>
            <person name="Cui Y."/>
            <person name="Zhang H."/>
            <person name="O'Toole P.W."/>
        </authorList>
    </citation>
    <scope>NUCLEOTIDE SEQUENCE [LARGE SCALE GENOMIC DNA]</scope>
    <source>
        <strain evidence="5 6">DSM 21115</strain>
    </source>
</reference>
<comment type="function">
    <text evidence="3">Acetylates the N-terminal alanine of ribosomal protein bS18.</text>
</comment>
<dbReference type="InterPro" id="IPR016181">
    <property type="entry name" value="Acyl_CoA_acyltransferase"/>
</dbReference>
<dbReference type="Proteomes" id="UP000050920">
    <property type="component" value="Unassembled WGS sequence"/>
</dbReference>
<dbReference type="Gene3D" id="3.40.630.30">
    <property type="match status" value="1"/>
</dbReference>
<dbReference type="SUPFAM" id="SSF55729">
    <property type="entry name" value="Acyl-CoA N-acyltransferases (Nat)"/>
    <property type="match status" value="1"/>
</dbReference>
<dbReference type="InterPro" id="IPR050832">
    <property type="entry name" value="Bact_Acetyltransf"/>
</dbReference>
<dbReference type="InterPro" id="IPR000182">
    <property type="entry name" value="GNAT_dom"/>
</dbReference>
<dbReference type="InterPro" id="IPR006464">
    <property type="entry name" value="AcTrfase_RimI/Ard1"/>
</dbReference>
<dbReference type="AlphaFoldDB" id="A0A0R2NP81"/>
<sequence>MTERVGQVLTSTHWSATTAAKLCYDLAAAAYPHGAPWRLATFIADMEMPQADYRVLMVNDRPIGFVSLTVVLDEVEITNVAIHPDFQRQGWAYYLLQQVLTSLPSANKVFLEVRASNSAAQQLYQRCGFQTISTRSAYYQNPREDALIMRKIIK</sequence>
<dbReference type="CDD" id="cd04301">
    <property type="entry name" value="NAT_SF"/>
    <property type="match status" value="1"/>
</dbReference>
<dbReference type="EMBL" id="AYGX02000077">
    <property type="protein sequence ID" value="KRO27503.1"/>
    <property type="molecule type" value="Genomic_DNA"/>
</dbReference>
<comment type="caution">
    <text evidence="5">The sequence shown here is derived from an EMBL/GenBank/DDBJ whole genome shotgun (WGS) entry which is preliminary data.</text>
</comment>
<dbReference type="NCBIfam" id="TIGR01575">
    <property type="entry name" value="rimI"/>
    <property type="match status" value="1"/>
</dbReference>
<name>A0A0R2NP81_9LACO</name>
<feature type="domain" description="N-acetyltransferase" evidence="4">
    <location>
        <begin position="11"/>
        <end position="154"/>
    </location>
</feature>
<organism evidence="5 6">
    <name type="scientific">Lactiplantibacillus fabifermentans DSM 21115</name>
    <dbReference type="NCBI Taxonomy" id="1413187"/>
    <lineage>
        <taxon>Bacteria</taxon>
        <taxon>Bacillati</taxon>
        <taxon>Bacillota</taxon>
        <taxon>Bacilli</taxon>
        <taxon>Lactobacillales</taxon>
        <taxon>Lactobacillaceae</taxon>
        <taxon>Lactiplantibacillus</taxon>
    </lineage>
</organism>